<dbReference type="EMBL" id="BARS01022191">
    <property type="protein sequence ID" value="GAG12116.1"/>
    <property type="molecule type" value="Genomic_DNA"/>
</dbReference>
<name>X0WHE5_9ZZZZ</name>
<comment type="caution">
    <text evidence="1">The sequence shown here is derived from an EMBL/GenBank/DDBJ whole genome shotgun (WGS) entry which is preliminary data.</text>
</comment>
<proteinExistence type="predicted"/>
<accession>X0WHE5</accession>
<evidence type="ECO:0000313" key="1">
    <source>
        <dbReference type="EMBL" id="GAG12116.1"/>
    </source>
</evidence>
<feature type="non-terminal residue" evidence="1">
    <location>
        <position position="44"/>
    </location>
</feature>
<gene>
    <name evidence="1" type="ORF">S01H1_35504</name>
</gene>
<sequence>MTFRDILTVTMRHEDGSIFKQWEEKANTWVAYGKGQIRDALDGG</sequence>
<dbReference type="AlphaFoldDB" id="X0WHE5"/>
<reference evidence="1" key="1">
    <citation type="journal article" date="2014" name="Front. Microbiol.">
        <title>High frequency of phylogenetically diverse reductive dehalogenase-homologous genes in deep subseafloor sedimentary metagenomes.</title>
        <authorList>
            <person name="Kawai M."/>
            <person name="Futagami T."/>
            <person name="Toyoda A."/>
            <person name="Takaki Y."/>
            <person name="Nishi S."/>
            <person name="Hori S."/>
            <person name="Arai W."/>
            <person name="Tsubouchi T."/>
            <person name="Morono Y."/>
            <person name="Uchiyama I."/>
            <person name="Ito T."/>
            <person name="Fujiyama A."/>
            <person name="Inagaki F."/>
            <person name="Takami H."/>
        </authorList>
    </citation>
    <scope>NUCLEOTIDE SEQUENCE</scope>
    <source>
        <strain evidence="1">Expedition CK06-06</strain>
    </source>
</reference>
<organism evidence="1">
    <name type="scientific">marine sediment metagenome</name>
    <dbReference type="NCBI Taxonomy" id="412755"/>
    <lineage>
        <taxon>unclassified sequences</taxon>
        <taxon>metagenomes</taxon>
        <taxon>ecological metagenomes</taxon>
    </lineage>
</organism>
<protein>
    <submittedName>
        <fullName evidence="1">Uncharacterized protein</fullName>
    </submittedName>
</protein>